<dbReference type="GO" id="GO:0008506">
    <property type="term" value="F:sucrose:proton symporter activity"/>
    <property type="evidence" value="ECO:0007669"/>
    <property type="project" value="TreeGrafter"/>
</dbReference>
<evidence type="ECO:0000313" key="7">
    <source>
        <dbReference type="EMBL" id="CAD0114767.1"/>
    </source>
</evidence>
<organism evidence="7 8">
    <name type="scientific">Aureobasidium uvarum</name>
    <dbReference type="NCBI Taxonomy" id="2773716"/>
    <lineage>
        <taxon>Eukaryota</taxon>
        <taxon>Fungi</taxon>
        <taxon>Dikarya</taxon>
        <taxon>Ascomycota</taxon>
        <taxon>Pezizomycotina</taxon>
        <taxon>Dothideomycetes</taxon>
        <taxon>Dothideomycetidae</taxon>
        <taxon>Dothideales</taxon>
        <taxon>Saccotheciaceae</taxon>
        <taxon>Aureobasidium</taxon>
    </lineage>
</organism>
<feature type="transmembrane region" description="Helical" evidence="6">
    <location>
        <begin position="77"/>
        <end position="97"/>
    </location>
</feature>
<dbReference type="OrthoDB" id="28755at2759"/>
<dbReference type="PANTHER" id="PTHR19432">
    <property type="entry name" value="SUGAR TRANSPORTER"/>
    <property type="match status" value="1"/>
</dbReference>
<dbReference type="EMBL" id="CAINUL010000018">
    <property type="protein sequence ID" value="CAD0114767.1"/>
    <property type="molecule type" value="Genomic_DNA"/>
</dbReference>
<dbReference type="Pfam" id="PF13347">
    <property type="entry name" value="MFS_2"/>
    <property type="match status" value="1"/>
</dbReference>
<dbReference type="GO" id="GO:0005886">
    <property type="term" value="C:plasma membrane"/>
    <property type="evidence" value="ECO:0007669"/>
    <property type="project" value="TreeGrafter"/>
</dbReference>
<evidence type="ECO:0000256" key="5">
    <source>
        <dbReference type="ARBA" id="ARBA00023136"/>
    </source>
</evidence>
<keyword evidence="8" id="KW-1185">Reference proteome</keyword>
<name>A0A9N8KY86_9PEZI</name>
<proteinExistence type="predicted"/>
<keyword evidence="4 6" id="KW-1133">Transmembrane helix</keyword>
<sequence length="156" mass="17165">MAQAQWQGTANVKGSSESMRMLLLTFSLIGLQYVYALLKKLVFLMIDNSGRFTWGTEMTYCTPYLLQLGLTKSKLSLVWIAGPLSGLIMQPIVGIMADKSTSKWGRRRPVMVGGTVIVSICLLILGWTKEIVAAFVEEGELVGQSRAPYTIARTVS</sequence>
<evidence type="ECO:0000256" key="1">
    <source>
        <dbReference type="ARBA" id="ARBA00004141"/>
    </source>
</evidence>
<keyword evidence="3 6" id="KW-0812">Transmembrane</keyword>
<reference evidence="7" key="1">
    <citation type="submission" date="2020-06" db="EMBL/GenBank/DDBJ databases">
        <authorList>
            <person name="Onetto C."/>
        </authorList>
    </citation>
    <scope>NUCLEOTIDE SEQUENCE</scope>
</reference>
<evidence type="ECO:0000313" key="8">
    <source>
        <dbReference type="Proteomes" id="UP000745764"/>
    </source>
</evidence>
<accession>A0A9N8KY86</accession>
<keyword evidence="5 6" id="KW-0472">Membrane</keyword>
<evidence type="ECO:0000256" key="3">
    <source>
        <dbReference type="ARBA" id="ARBA00022692"/>
    </source>
</evidence>
<gene>
    <name evidence="7" type="ORF">AWRI4620_LOCUS9022</name>
</gene>
<dbReference type="Gene3D" id="1.20.1250.20">
    <property type="entry name" value="MFS general substrate transporter like domains"/>
    <property type="match status" value="1"/>
</dbReference>
<evidence type="ECO:0000256" key="4">
    <source>
        <dbReference type="ARBA" id="ARBA00022989"/>
    </source>
</evidence>
<dbReference type="PANTHER" id="PTHR19432:SF76">
    <property type="entry name" value="TRANSPORTER, PUTATIVE (EUROFUNG)-RELATED"/>
    <property type="match status" value="1"/>
</dbReference>
<comment type="caution">
    <text evidence="7">The sequence shown here is derived from an EMBL/GenBank/DDBJ whole genome shotgun (WGS) entry which is preliminary data.</text>
</comment>
<keyword evidence="2" id="KW-0813">Transport</keyword>
<feature type="transmembrane region" description="Helical" evidence="6">
    <location>
        <begin position="109"/>
        <end position="128"/>
    </location>
</feature>
<protein>
    <recommendedName>
        <fullName evidence="9">MFS general substrate transporter</fullName>
    </recommendedName>
</protein>
<evidence type="ECO:0008006" key="9">
    <source>
        <dbReference type="Google" id="ProtNLM"/>
    </source>
</evidence>
<dbReference type="AlphaFoldDB" id="A0A9N8KY86"/>
<dbReference type="InterPro" id="IPR036259">
    <property type="entry name" value="MFS_trans_sf"/>
</dbReference>
<dbReference type="SUPFAM" id="SSF103473">
    <property type="entry name" value="MFS general substrate transporter"/>
    <property type="match status" value="1"/>
</dbReference>
<evidence type="ECO:0000256" key="6">
    <source>
        <dbReference type="SAM" id="Phobius"/>
    </source>
</evidence>
<evidence type="ECO:0000256" key="2">
    <source>
        <dbReference type="ARBA" id="ARBA00022448"/>
    </source>
</evidence>
<feature type="transmembrane region" description="Helical" evidence="6">
    <location>
        <begin position="21"/>
        <end position="38"/>
    </location>
</feature>
<comment type="subcellular location">
    <subcellularLocation>
        <location evidence="1">Membrane</location>
        <topology evidence="1">Multi-pass membrane protein</topology>
    </subcellularLocation>
</comment>
<dbReference type="Proteomes" id="UP000745764">
    <property type="component" value="Unassembled WGS sequence"/>
</dbReference>